<name>A0A433HT90_9BACI</name>
<accession>A0A433HT90</accession>
<proteinExistence type="predicted"/>
<evidence type="ECO:0000256" key="1">
    <source>
        <dbReference type="SAM" id="MobiDB-lite"/>
    </source>
</evidence>
<dbReference type="Pfam" id="PF17261">
    <property type="entry name" value="DUF5327"/>
    <property type="match status" value="1"/>
</dbReference>
<dbReference type="OrthoDB" id="2361717at2"/>
<reference evidence="2 3" key="1">
    <citation type="submission" date="2018-12" db="EMBL/GenBank/DDBJ databases">
        <title>Bacillus chawlae sp. nov., Bacillus glennii sp. nov., and Bacillus saganii sp. nov. Isolated from the Vehicle Assembly Building at Kennedy Space Center where the Viking Spacecraft were Assembled.</title>
        <authorList>
            <person name="Seuylemezian A."/>
            <person name="Vaishampayan P."/>
        </authorList>
    </citation>
    <scope>NUCLEOTIDE SEQUENCE [LARGE SCALE GENOMIC DNA]</scope>
    <source>
        <strain evidence="2 3">L5</strain>
    </source>
</reference>
<dbReference type="EMBL" id="RYZZ01000005">
    <property type="protein sequence ID" value="RUQ31551.1"/>
    <property type="molecule type" value="Genomic_DNA"/>
</dbReference>
<dbReference type="RefSeq" id="WP_126863574.1">
    <property type="nucleotide sequence ID" value="NZ_JAUSTX010000004.1"/>
</dbReference>
<feature type="region of interest" description="Disordered" evidence="1">
    <location>
        <begin position="80"/>
        <end position="104"/>
    </location>
</feature>
<evidence type="ECO:0000313" key="2">
    <source>
        <dbReference type="EMBL" id="RUQ31551.1"/>
    </source>
</evidence>
<keyword evidence="3" id="KW-1185">Reference proteome</keyword>
<dbReference type="InterPro" id="IPR035218">
    <property type="entry name" value="DUF5327"/>
</dbReference>
<dbReference type="AlphaFoldDB" id="A0A433HT90"/>
<gene>
    <name evidence="2" type="ORF">ELQ35_04170</name>
</gene>
<sequence>MDISSKNVIDKMGELVNKAKHTESPEKLSGYVTAIQTLCDLLLEEKAGAEIYPAGVCSAIQQPSANSQPVQQHTMVNPQPVITSMPQSKPVKIDDANGDSLFDF</sequence>
<dbReference type="Proteomes" id="UP000267430">
    <property type="component" value="Unassembled WGS sequence"/>
</dbReference>
<evidence type="ECO:0000313" key="3">
    <source>
        <dbReference type="Proteomes" id="UP000267430"/>
    </source>
</evidence>
<organism evidence="2 3">
    <name type="scientific">Peribacillus cavernae</name>
    <dbReference type="NCBI Taxonomy" id="1674310"/>
    <lineage>
        <taxon>Bacteria</taxon>
        <taxon>Bacillati</taxon>
        <taxon>Bacillota</taxon>
        <taxon>Bacilli</taxon>
        <taxon>Bacillales</taxon>
        <taxon>Bacillaceae</taxon>
        <taxon>Peribacillus</taxon>
    </lineage>
</organism>
<protein>
    <submittedName>
        <fullName evidence="2">Uncharacterized protein</fullName>
    </submittedName>
</protein>
<comment type="caution">
    <text evidence="2">The sequence shown here is derived from an EMBL/GenBank/DDBJ whole genome shotgun (WGS) entry which is preliminary data.</text>
</comment>